<evidence type="ECO:0000313" key="2">
    <source>
        <dbReference type="EMBL" id="MBC5771113.1"/>
    </source>
</evidence>
<accession>A0A923S8D3</accession>
<comment type="caution">
    <text evidence="2">The sequence shown here is derived from an EMBL/GenBank/DDBJ whole genome shotgun (WGS) entry which is preliminary data.</text>
</comment>
<proteinExistence type="predicted"/>
<reference evidence="2" key="1">
    <citation type="submission" date="2020-08" db="EMBL/GenBank/DDBJ databases">
        <title>Genome public.</title>
        <authorList>
            <person name="Liu C."/>
            <person name="Sun Q."/>
        </authorList>
    </citation>
    <scope>NUCLEOTIDE SEQUENCE</scope>
    <source>
        <strain evidence="2">BX15</strain>
    </source>
</reference>
<dbReference type="Gene3D" id="3.40.1360.10">
    <property type="match status" value="1"/>
</dbReference>
<dbReference type="EMBL" id="JACOQI010000012">
    <property type="protein sequence ID" value="MBC5771113.1"/>
    <property type="molecule type" value="Genomic_DNA"/>
</dbReference>
<dbReference type="InterPro" id="IPR025054">
    <property type="entry name" value="DUF3991"/>
</dbReference>
<dbReference type="SUPFAM" id="SSF57783">
    <property type="entry name" value="Zinc beta-ribbon"/>
    <property type="match status" value="1"/>
</dbReference>
<feature type="domain" description="DUF3991" evidence="1">
    <location>
        <begin position="119"/>
        <end position="189"/>
    </location>
</feature>
<evidence type="ECO:0000259" key="1">
    <source>
        <dbReference type="Pfam" id="PF13154"/>
    </source>
</evidence>
<name>A0A923S8D3_9FIRM</name>
<protein>
    <submittedName>
        <fullName evidence="2">DUF3991 domain-containing protein</fullName>
    </submittedName>
</protein>
<dbReference type="AlphaFoldDB" id="A0A923S8D3"/>
<keyword evidence="3" id="KW-1185">Reference proteome</keyword>
<dbReference type="SUPFAM" id="SSF56731">
    <property type="entry name" value="DNA primase core"/>
    <property type="match status" value="1"/>
</dbReference>
<dbReference type="RefSeq" id="WP_187015338.1">
    <property type="nucleotide sequence ID" value="NZ_JACOQI010000012.1"/>
</dbReference>
<dbReference type="Pfam" id="PF13154">
    <property type="entry name" value="DUF3991"/>
    <property type="match status" value="1"/>
</dbReference>
<dbReference type="Pfam" id="PF13155">
    <property type="entry name" value="Toprim_2"/>
    <property type="match status" value="1"/>
</dbReference>
<sequence length="299" mass="34509">MSKFIYFTPEEKARAQNTDLVSLLRAQGERPVRSGREFRTPNDPSITVRGNKWFDHSARVGGYAVSFVQRYYRLPYQEAVLLLLGRKNRKTYEQAKPVNEVPKAFALPEPYGTMRRMYAYLMRQRHIDREVISAFVHEKLLYEDKHHNCVFVGLDDSGEAKHAHIRSTNSEGQVFRMNIEGSASEHCFHKGGTDKSLYVFEAPIDLLSHITLYPYGWQEHSYVACCGTSIQPVLERLRQNPKLDMVYLCLDNDDAGNDACDRMTDTLEDMGLDVERLCPVRKDWNDDLCAKFERKGKDA</sequence>
<dbReference type="Proteomes" id="UP000620327">
    <property type="component" value="Unassembled WGS sequence"/>
</dbReference>
<evidence type="ECO:0000313" key="3">
    <source>
        <dbReference type="Proteomes" id="UP000620327"/>
    </source>
</evidence>
<gene>
    <name evidence="2" type="ORF">H8Z83_12420</name>
</gene>
<organism evidence="2 3">
    <name type="scientific">Dysosmobacter segnis</name>
    <dbReference type="NCBI Taxonomy" id="2763042"/>
    <lineage>
        <taxon>Bacteria</taxon>
        <taxon>Bacillati</taxon>
        <taxon>Bacillota</taxon>
        <taxon>Clostridia</taxon>
        <taxon>Eubacteriales</taxon>
        <taxon>Oscillospiraceae</taxon>
        <taxon>Dysosmobacter</taxon>
    </lineage>
</organism>